<dbReference type="EMBL" id="SNRY01008387">
    <property type="protein sequence ID" value="KAA6308636.1"/>
    <property type="molecule type" value="Genomic_DNA"/>
</dbReference>
<protein>
    <submittedName>
        <fullName evidence="1">Uncharacterized protein</fullName>
    </submittedName>
</protein>
<organism evidence="1">
    <name type="scientific">termite gut metagenome</name>
    <dbReference type="NCBI Taxonomy" id="433724"/>
    <lineage>
        <taxon>unclassified sequences</taxon>
        <taxon>metagenomes</taxon>
        <taxon>organismal metagenomes</taxon>
    </lineage>
</organism>
<sequence>MIYGLFKNLTSSTLEIFFLFNNIFELQALLLRKLLTNIYHYVRIITQNALALYFLASKYNSFTSAIPRFFRRIR</sequence>
<feature type="non-terminal residue" evidence="1">
    <location>
        <position position="74"/>
    </location>
</feature>
<accession>A0A5J4PGH3</accession>
<proteinExistence type="predicted"/>
<evidence type="ECO:0000313" key="1">
    <source>
        <dbReference type="EMBL" id="KAA6308636.1"/>
    </source>
</evidence>
<dbReference type="AlphaFoldDB" id="A0A5J4PGH3"/>
<name>A0A5J4PGH3_9ZZZZ</name>
<comment type="caution">
    <text evidence="1">The sequence shown here is derived from an EMBL/GenBank/DDBJ whole genome shotgun (WGS) entry which is preliminary data.</text>
</comment>
<reference evidence="1" key="1">
    <citation type="submission" date="2019-03" db="EMBL/GenBank/DDBJ databases">
        <title>Single cell metagenomics reveals metabolic interactions within the superorganism composed of flagellate Streblomastix strix and complex community of Bacteroidetes bacteria on its surface.</title>
        <authorList>
            <person name="Treitli S.C."/>
            <person name="Kolisko M."/>
            <person name="Husnik F."/>
            <person name="Keeling P."/>
            <person name="Hampl V."/>
        </authorList>
    </citation>
    <scope>NUCLEOTIDE SEQUENCE</scope>
    <source>
        <strain evidence="1">STM</strain>
    </source>
</reference>
<gene>
    <name evidence="1" type="ORF">EZS27_039735</name>
</gene>